<protein>
    <submittedName>
        <fullName evidence="2">Amidohydrolase</fullName>
    </submittedName>
</protein>
<dbReference type="Pfam" id="PF07687">
    <property type="entry name" value="M20_dimer"/>
    <property type="match status" value="1"/>
</dbReference>
<dbReference type="InterPro" id="IPR011650">
    <property type="entry name" value="Peptidase_M20_dimer"/>
</dbReference>
<dbReference type="NCBIfam" id="TIGR01891">
    <property type="entry name" value="amidohydrolases"/>
    <property type="match status" value="1"/>
</dbReference>
<dbReference type="GO" id="GO:0016787">
    <property type="term" value="F:hydrolase activity"/>
    <property type="evidence" value="ECO:0007669"/>
    <property type="project" value="UniProtKB-KW"/>
</dbReference>
<feature type="domain" description="Peptidase M20 dimerisation" evidence="1">
    <location>
        <begin position="194"/>
        <end position="288"/>
    </location>
</feature>
<dbReference type="Gene3D" id="3.40.630.10">
    <property type="entry name" value="Zn peptidases"/>
    <property type="match status" value="1"/>
</dbReference>
<dbReference type="RefSeq" id="WP_143979749.1">
    <property type="nucleotide sequence ID" value="NZ_CP041695.1"/>
</dbReference>
<dbReference type="InterPro" id="IPR002933">
    <property type="entry name" value="Peptidase_M20"/>
</dbReference>
<gene>
    <name evidence="2" type="ORF">FOH10_04615</name>
</gene>
<dbReference type="SUPFAM" id="SSF55031">
    <property type="entry name" value="Bacterial exopeptidase dimerisation domain"/>
    <property type="match status" value="1"/>
</dbReference>
<accession>A0A516NGU8</accession>
<dbReference type="AlphaFoldDB" id="A0A516NGU8"/>
<evidence type="ECO:0000259" key="1">
    <source>
        <dbReference type="Pfam" id="PF07687"/>
    </source>
</evidence>
<sequence length="420" mass="44101">MTITPDQLPHNGFPTPDGTVDPHWQQVYRHLHAHPELSGAEFDTARLVADELRALPGWEVSEGIGGTGVVGVLHGGPGPVIWLRADMDALPVQEDTGLDYMSRNPGVMHACGHDMHVTALLAACARLAAEPFAGTVVAIFQPAEETGGGARAMLDDGLLERVPRPRICLGQHVSPLPAGLIASKGGPIMAASDSVRIVLSGKGGHGSTPHLAVDPVSMAASLVLRLQSLTARQTARPSSPVLTVGALHAGTRPNIIPETAEMLLTLRTFSDSARQLMLDGIERLARAEAEAAGAPEAPRIECYDRFPVTVNTPADTDRVLAAFTAAGLPALTLPHPQTGSEDFGVLGTAAECPSVFWHIGGYPLDRFSEEDRAVMLADHTLPASIPANHSPHFAPDPEQTLPAATAAMVTAARTELAVEA</sequence>
<dbReference type="InterPro" id="IPR036264">
    <property type="entry name" value="Bact_exopeptidase_dim_dom"/>
</dbReference>
<dbReference type="InterPro" id="IPR017439">
    <property type="entry name" value="Amidohydrolase"/>
</dbReference>
<organism evidence="2 3">
    <name type="scientific">Nocardia otitidiscaviarum</name>
    <dbReference type="NCBI Taxonomy" id="1823"/>
    <lineage>
        <taxon>Bacteria</taxon>
        <taxon>Bacillati</taxon>
        <taxon>Actinomycetota</taxon>
        <taxon>Actinomycetes</taxon>
        <taxon>Mycobacteriales</taxon>
        <taxon>Nocardiaceae</taxon>
        <taxon>Nocardia</taxon>
    </lineage>
</organism>
<dbReference type="Proteomes" id="UP000317039">
    <property type="component" value="Chromosome"/>
</dbReference>
<evidence type="ECO:0000313" key="3">
    <source>
        <dbReference type="Proteomes" id="UP000317039"/>
    </source>
</evidence>
<evidence type="ECO:0000313" key="2">
    <source>
        <dbReference type="EMBL" id="QDP78123.1"/>
    </source>
</evidence>
<reference evidence="2 3" key="1">
    <citation type="submission" date="2019-07" db="EMBL/GenBank/DDBJ databases">
        <title>Complete Genome Sequence and Methylome Analysis of Nocardia otitidis-caviarum NEB252.</title>
        <authorList>
            <person name="Fomenkov A."/>
            <person name="Anton B.P."/>
            <person name="Vincze T."/>
            <person name="Roberts R.J."/>
        </authorList>
    </citation>
    <scope>NUCLEOTIDE SEQUENCE [LARGE SCALE GENOMIC DNA]</scope>
    <source>
        <strain evidence="2 3">NEB252</strain>
    </source>
</reference>
<keyword evidence="2" id="KW-0378">Hydrolase</keyword>
<proteinExistence type="predicted"/>
<dbReference type="PANTHER" id="PTHR11014:SF63">
    <property type="entry name" value="METALLOPEPTIDASE, PUTATIVE (AFU_ORTHOLOGUE AFUA_6G09600)-RELATED"/>
    <property type="match status" value="1"/>
</dbReference>
<name>A0A516NGU8_9NOCA</name>
<dbReference type="PANTHER" id="PTHR11014">
    <property type="entry name" value="PEPTIDASE M20 FAMILY MEMBER"/>
    <property type="match status" value="1"/>
</dbReference>
<dbReference type="Gene3D" id="3.30.70.360">
    <property type="match status" value="1"/>
</dbReference>
<dbReference type="SUPFAM" id="SSF53187">
    <property type="entry name" value="Zn-dependent exopeptidases"/>
    <property type="match status" value="1"/>
</dbReference>
<dbReference type="KEGG" id="nod:FOH10_04615"/>
<dbReference type="EMBL" id="CP041695">
    <property type="protein sequence ID" value="QDP78123.1"/>
    <property type="molecule type" value="Genomic_DNA"/>
</dbReference>
<dbReference type="Pfam" id="PF01546">
    <property type="entry name" value="Peptidase_M20"/>
    <property type="match status" value="1"/>
</dbReference>
<dbReference type="GeneID" id="80331674"/>